<dbReference type="GO" id="GO:0016879">
    <property type="term" value="F:ligase activity, forming carbon-nitrogen bonds"/>
    <property type="evidence" value="ECO:0007669"/>
    <property type="project" value="UniProtKB-UniRule"/>
</dbReference>
<dbReference type="AlphaFoldDB" id="A0A1B3XLT6"/>
<dbReference type="Proteomes" id="UP000077926">
    <property type="component" value="Chromosome"/>
</dbReference>
<evidence type="ECO:0000256" key="2">
    <source>
        <dbReference type="ARBA" id="ARBA00022694"/>
    </source>
</evidence>
<keyword evidence="3" id="KW-0963">Cytoplasm</keyword>
<evidence type="ECO:0000313" key="5">
    <source>
        <dbReference type="Proteomes" id="UP000077926"/>
    </source>
</evidence>
<dbReference type="EMBL" id="CP017080">
    <property type="protein sequence ID" value="AOH54181.1"/>
    <property type="molecule type" value="Genomic_DNA"/>
</dbReference>
<keyword evidence="5" id="KW-1185">Reference proteome</keyword>
<comment type="caution">
    <text evidence="3">Lacks conserved residue(s) required for the propagation of feature annotation.</text>
</comment>
<feature type="binding site" evidence="3">
    <location>
        <position position="101"/>
    </location>
    <ligand>
        <name>ATP</name>
        <dbReference type="ChEBI" id="CHEBI:30616"/>
    </ligand>
</feature>
<evidence type="ECO:0000256" key="3">
    <source>
        <dbReference type="HAMAP-Rule" id="MF_01539"/>
    </source>
</evidence>
<organism evidence="4 5">
    <name type="scientific">Peribacillus muralis</name>
    <dbReference type="NCBI Taxonomy" id="264697"/>
    <lineage>
        <taxon>Bacteria</taxon>
        <taxon>Bacillati</taxon>
        <taxon>Bacillota</taxon>
        <taxon>Bacilli</taxon>
        <taxon>Bacillales</taxon>
        <taxon>Bacillaceae</taxon>
        <taxon>Peribacillus</taxon>
    </lineage>
</organism>
<feature type="binding site" evidence="3">
    <location>
        <position position="162"/>
    </location>
    <ligand>
        <name>ATP</name>
        <dbReference type="ChEBI" id="CHEBI:30616"/>
    </ligand>
</feature>
<protein>
    <recommendedName>
        <fullName evidence="3">tRNA(Met) cytidine acetate ligase</fullName>
        <ecNumber evidence="3">6.3.4.-</ecNumber>
    </recommendedName>
</protein>
<comment type="similarity">
    <text evidence="3">Belongs to the TmcAL family.</text>
</comment>
<reference evidence="4 5" key="1">
    <citation type="submission" date="2016-08" db="EMBL/GenBank/DDBJ databases">
        <title>Complete genome sequence of Bacillus muralis G25-68, a strain with toxicity to nematodes.</title>
        <authorList>
            <person name="Zheng Z."/>
        </authorList>
    </citation>
    <scope>NUCLEOTIDE SEQUENCE [LARGE SCALE GENOMIC DNA]</scope>
    <source>
        <strain evidence="4 5">G25-68</strain>
    </source>
</reference>
<dbReference type="PANTHER" id="PTHR37825">
    <property type="entry name" value="TRNA(MET) CYTIDINE ACETATE LIGASE"/>
    <property type="match status" value="1"/>
</dbReference>
<dbReference type="Gene3D" id="3.40.50.620">
    <property type="entry name" value="HUPs"/>
    <property type="match status" value="1"/>
</dbReference>
<keyword evidence="3" id="KW-0694">RNA-binding</keyword>
<keyword evidence="3" id="KW-0547">Nucleotide-binding</keyword>
<proteinExistence type="inferred from homology"/>
<keyword evidence="3" id="KW-0820">tRNA-binding</keyword>
<comment type="subcellular location">
    <subcellularLocation>
        <location evidence="3">Cytoplasm</location>
    </subcellularLocation>
</comment>
<keyword evidence="3" id="KW-0067">ATP-binding</keyword>
<feature type="binding site" evidence="3">
    <location>
        <begin position="7"/>
        <end position="20"/>
    </location>
    <ligand>
        <name>ATP</name>
        <dbReference type="ChEBI" id="CHEBI:30616"/>
    </ligand>
</feature>
<dbReference type="InterPro" id="IPR014729">
    <property type="entry name" value="Rossmann-like_a/b/a_fold"/>
</dbReference>
<dbReference type="Pfam" id="PF05636">
    <property type="entry name" value="HIGH_NTase1"/>
    <property type="match status" value="1"/>
</dbReference>
<dbReference type="GO" id="GO:0005737">
    <property type="term" value="C:cytoplasm"/>
    <property type="evidence" value="ECO:0007669"/>
    <property type="project" value="UniProtKB-SubCell"/>
</dbReference>
<dbReference type="InterPro" id="IPR008513">
    <property type="entry name" value="tRNA(Met)_cyd_acetate_ligase"/>
</dbReference>
<gene>
    <name evidence="3" type="primary">tmcAL</name>
    <name evidence="4" type="ORF">ABE28_007430</name>
</gene>
<sequence>MKACGLVVEYNPFHNGHVLHARKSREKTGADIVVAVMSGPFLQRGEPAIVSKWTRAAMALQGGVDLVIELPYAFATQKAEIFARGSISLLEYLGCDSFCFGSEDGRIEPFITAHTVISDQSAPFDAAVKLAMDAGNSYPASAAKAYQAIIKNDGALDLTKPNNILGKEYVSAALTSGFSIRPYTIQRVAAGYHDTNLSDDSIASATGIRKAIQEQGESLDSVSSYVPKPTSSGLEQYVSNFRSLHDWEMYWPLLKYRILSSSLSELTAIYEIEEGIEHRIKQMAKATATFSQFMTALKTKRYTWTRLQRMCIHILTNTSKEQMTNTNLPSYIRLLGMNGRGREYLHTVKKDLPLPLISKLSSYQKQDIEMDIRAAQVYALGLSEPYQASLMKREYAAPIIIK</sequence>
<comment type="function">
    <text evidence="3">Catalyzes the formation of N(4)-acetylcytidine (ac(4)C) at the wobble position of elongator tRNA(Met), using acetate and ATP as substrates. First activates an acetate ion to form acetyladenylate (Ac-AMP) and then transfers the acetyl group to tRNA to form ac(4)C34.</text>
</comment>
<dbReference type="GO" id="GO:0000049">
    <property type="term" value="F:tRNA binding"/>
    <property type="evidence" value="ECO:0007669"/>
    <property type="project" value="UniProtKB-KW"/>
</dbReference>
<name>A0A1B3XLT6_9BACI</name>
<feature type="binding site" evidence="3">
    <location>
        <position position="187"/>
    </location>
    <ligand>
        <name>ATP</name>
        <dbReference type="ChEBI" id="CHEBI:30616"/>
    </ligand>
</feature>
<accession>A0A1B3XLT6</accession>
<keyword evidence="1 3" id="KW-0436">Ligase</keyword>
<dbReference type="HAMAP" id="MF_01539">
    <property type="entry name" value="TmcAL"/>
    <property type="match status" value="1"/>
</dbReference>
<dbReference type="GO" id="GO:0006400">
    <property type="term" value="P:tRNA modification"/>
    <property type="evidence" value="ECO:0007669"/>
    <property type="project" value="UniProtKB-UniRule"/>
</dbReference>
<dbReference type="SUPFAM" id="SSF52374">
    <property type="entry name" value="Nucleotidylyl transferase"/>
    <property type="match status" value="1"/>
</dbReference>
<dbReference type="EC" id="6.3.4.-" evidence="3"/>
<keyword evidence="2 3" id="KW-0819">tRNA processing</keyword>
<dbReference type="NCBIfam" id="NF010191">
    <property type="entry name" value="PRK13670.1"/>
    <property type="match status" value="1"/>
</dbReference>
<dbReference type="RefSeq" id="WP_064461733.1">
    <property type="nucleotide sequence ID" value="NZ_CP017080.1"/>
</dbReference>
<dbReference type="PANTHER" id="PTHR37825:SF1">
    <property type="entry name" value="TRNA(MET) CYTIDINE ACETATE LIGASE"/>
    <property type="match status" value="1"/>
</dbReference>
<dbReference type="STRING" id="264697.ABE28_007430"/>
<dbReference type="GO" id="GO:0005524">
    <property type="term" value="F:ATP binding"/>
    <property type="evidence" value="ECO:0007669"/>
    <property type="project" value="UniProtKB-KW"/>
</dbReference>
<dbReference type="OrthoDB" id="9769796at2"/>
<evidence type="ECO:0000313" key="4">
    <source>
        <dbReference type="EMBL" id="AOH54181.1"/>
    </source>
</evidence>
<evidence type="ECO:0000256" key="1">
    <source>
        <dbReference type="ARBA" id="ARBA00022598"/>
    </source>
</evidence>
<comment type="catalytic activity">
    <reaction evidence="3">
        <text>cytidine(34) in elongator tRNA(Met) + acetate + ATP = N(4)-acetylcytidine(34) in elongator tRNA(Met) + AMP + diphosphate</text>
        <dbReference type="Rhea" id="RHEA:58144"/>
        <dbReference type="Rhea" id="RHEA-COMP:10693"/>
        <dbReference type="Rhea" id="RHEA-COMP:10694"/>
        <dbReference type="ChEBI" id="CHEBI:30089"/>
        <dbReference type="ChEBI" id="CHEBI:30616"/>
        <dbReference type="ChEBI" id="CHEBI:33019"/>
        <dbReference type="ChEBI" id="CHEBI:74900"/>
        <dbReference type="ChEBI" id="CHEBI:82748"/>
        <dbReference type="ChEBI" id="CHEBI:456215"/>
    </reaction>
</comment>
<dbReference type="KEGG" id="bmur:ABE28_007430"/>